<keyword evidence="6" id="KW-0732">Signal</keyword>
<evidence type="ECO:0000256" key="3">
    <source>
        <dbReference type="ARBA" id="ARBA00022989"/>
    </source>
</evidence>
<keyword evidence="9" id="KW-1185">Reference proteome</keyword>
<dbReference type="OrthoDB" id="184388at2"/>
<feature type="domain" description="EamA" evidence="7">
    <location>
        <begin position="4"/>
        <end position="136"/>
    </location>
</feature>
<evidence type="ECO:0000259" key="7">
    <source>
        <dbReference type="Pfam" id="PF00892"/>
    </source>
</evidence>
<sequence length="292" mass="29635">MRVAVLATIALLAFSANSVLARLALGAGDMNATGYTGVRIVSGALTLAAILYFRERRNSDARIEISGSWRGAAALFGYALAFSIAYLMLGAGTGALILFASVQVGMLAWAILKGDRPGPWEWLGFGVAFVALVFLVAPGLVAPPLLGTALMATAGMSWAAYSVLGQSSRAPLADTAGNFIRCLPIALVLVAISDPAHTSSASGLAYAVASGAIASGIGYAIWYTVLPSMTRTSAAFVQLTVPAIAAAGGALFIGEPLTGRLLISSVGILGGVALALFAANLRRAKATQTSAA</sequence>
<dbReference type="PANTHER" id="PTHR32322">
    <property type="entry name" value="INNER MEMBRANE TRANSPORTER"/>
    <property type="match status" value="1"/>
</dbReference>
<organism evidence="8 9">
    <name type="scientific">Devosia elaeis</name>
    <dbReference type="NCBI Taxonomy" id="1770058"/>
    <lineage>
        <taxon>Bacteria</taxon>
        <taxon>Pseudomonadati</taxon>
        <taxon>Pseudomonadota</taxon>
        <taxon>Alphaproteobacteria</taxon>
        <taxon>Hyphomicrobiales</taxon>
        <taxon>Devosiaceae</taxon>
        <taxon>Devosia</taxon>
    </lineage>
</organism>
<evidence type="ECO:0000256" key="1">
    <source>
        <dbReference type="ARBA" id="ARBA00004141"/>
    </source>
</evidence>
<dbReference type="InterPro" id="IPR050638">
    <property type="entry name" value="AA-Vitamin_Transporters"/>
</dbReference>
<evidence type="ECO:0000313" key="9">
    <source>
        <dbReference type="Proteomes" id="UP000078389"/>
    </source>
</evidence>
<comment type="caution">
    <text evidence="8">The sequence shown here is derived from an EMBL/GenBank/DDBJ whole genome shotgun (WGS) entry which is preliminary data.</text>
</comment>
<dbReference type="InterPro" id="IPR037185">
    <property type="entry name" value="EmrE-like"/>
</dbReference>
<dbReference type="SUPFAM" id="SSF103481">
    <property type="entry name" value="Multidrug resistance efflux transporter EmrE"/>
    <property type="match status" value="2"/>
</dbReference>
<feature type="signal peptide" evidence="6">
    <location>
        <begin position="1"/>
        <end position="21"/>
    </location>
</feature>
<keyword evidence="4 5" id="KW-0472">Membrane</keyword>
<dbReference type="Pfam" id="PF00892">
    <property type="entry name" value="EamA"/>
    <property type="match status" value="2"/>
</dbReference>
<dbReference type="AlphaFoldDB" id="A0A178I0C3"/>
<evidence type="ECO:0000313" key="8">
    <source>
        <dbReference type="EMBL" id="OAM78551.1"/>
    </source>
</evidence>
<accession>A0A178I0C3</accession>
<feature type="transmembrane region" description="Helical" evidence="5">
    <location>
        <begin position="95"/>
        <end position="112"/>
    </location>
</feature>
<dbReference type="PANTHER" id="PTHR32322:SF9">
    <property type="entry name" value="AMINO-ACID METABOLITE EFFLUX PUMP-RELATED"/>
    <property type="match status" value="1"/>
</dbReference>
<comment type="subcellular location">
    <subcellularLocation>
        <location evidence="1">Membrane</location>
        <topology evidence="1">Multi-pass membrane protein</topology>
    </subcellularLocation>
</comment>
<dbReference type="EMBL" id="LVVY01000068">
    <property type="protein sequence ID" value="OAM78551.1"/>
    <property type="molecule type" value="Genomic_DNA"/>
</dbReference>
<feature type="transmembrane region" description="Helical" evidence="5">
    <location>
        <begin position="36"/>
        <end position="53"/>
    </location>
</feature>
<keyword evidence="3 5" id="KW-1133">Transmembrane helix</keyword>
<feature type="transmembrane region" description="Helical" evidence="5">
    <location>
        <begin position="259"/>
        <end position="279"/>
    </location>
</feature>
<dbReference type="GO" id="GO:0016020">
    <property type="term" value="C:membrane"/>
    <property type="evidence" value="ECO:0007669"/>
    <property type="project" value="UniProtKB-SubCell"/>
</dbReference>
<feature type="transmembrane region" description="Helical" evidence="5">
    <location>
        <begin position="73"/>
        <end position="89"/>
    </location>
</feature>
<feature type="transmembrane region" description="Helical" evidence="5">
    <location>
        <begin position="145"/>
        <end position="164"/>
    </location>
</feature>
<gene>
    <name evidence="8" type="ORF">A3840_05490</name>
</gene>
<dbReference type="RefSeq" id="WP_067453110.1">
    <property type="nucleotide sequence ID" value="NZ_LVVY01000068.1"/>
</dbReference>
<protein>
    <recommendedName>
        <fullName evidence="7">EamA domain-containing protein</fullName>
    </recommendedName>
</protein>
<feature type="transmembrane region" description="Helical" evidence="5">
    <location>
        <begin position="176"/>
        <end position="192"/>
    </location>
</feature>
<name>A0A178I0C3_9HYPH</name>
<evidence type="ECO:0000256" key="5">
    <source>
        <dbReference type="SAM" id="Phobius"/>
    </source>
</evidence>
<reference evidence="8 9" key="1">
    <citation type="submission" date="2016-03" db="EMBL/GenBank/DDBJ databases">
        <title>Genome sequencing of Devosia sp. S37.</title>
        <authorList>
            <person name="Mohd Nor M."/>
        </authorList>
    </citation>
    <scope>NUCLEOTIDE SEQUENCE [LARGE SCALE GENOMIC DNA]</scope>
    <source>
        <strain evidence="8 9">S37</strain>
    </source>
</reference>
<dbReference type="Proteomes" id="UP000078389">
    <property type="component" value="Unassembled WGS sequence"/>
</dbReference>
<feature type="domain" description="EamA" evidence="7">
    <location>
        <begin position="146"/>
        <end position="276"/>
    </location>
</feature>
<evidence type="ECO:0000256" key="2">
    <source>
        <dbReference type="ARBA" id="ARBA00022692"/>
    </source>
</evidence>
<feature type="chain" id="PRO_5008088357" description="EamA domain-containing protein" evidence="6">
    <location>
        <begin position="22"/>
        <end position="292"/>
    </location>
</feature>
<feature type="transmembrane region" description="Helical" evidence="5">
    <location>
        <begin position="204"/>
        <end position="222"/>
    </location>
</feature>
<feature type="transmembrane region" description="Helical" evidence="5">
    <location>
        <begin position="119"/>
        <end position="139"/>
    </location>
</feature>
<proteinExistence type="predicted"/>
<dbReference type="InterPro" id="IPR000620">
    <property type="entry name" value="EamA_dom"/>
</dbReference>
<evidence type="ECO:0000256" key="4">
    <source>
        <dbReference type="ARBA" id="ARBA00023136"/>
    </source>
</evidence>
<feature type="transmembrane region" description="Helical" evidence="5">
    <location>
        <begin position="234"/>
        <end position="253"/>
    </location>
</feature>
<keyword evidence="2 5" id="KW-0812">Transmembrane</keyword>
<evidence type="ECO:0000256" key="6">
    <source>
        <dbReference type="SAM" id="SignalP"/>
    </source>
</evidence>